<dbReference type="GO" id="GO:0006637">
    <property type="term" value="P:acyl-CoA metabolic process"/>
    <property type="evidence" value="ECO:0007669"/>
    <property type="project" value="TreeGrafter"/>
</dbReference>
<dbReference type="CDD" id="cd03442">
    <property type="entry name" value="BFIT_BACH"/>
    <property type="match status" value="1"/>
</dbReference>
<dbReference type="Proteomes" id="UP000502677">
    <property type="component" value="Chromosome"/>
</dbReference>
<dbReference type="GO" id="GO:0005829">
    <property type="term" value="C:cytosol"/>
    <property type="evidence" value="ECO:0007669"/>
    <property type="project" value="TreeGrafter"/>
</dbReference>
<gene>
    <name evidence="5" type="ORF">G7068_08655</name>
</gene>
<evidence type="ECO:0000256" key="1">
    <source>
        <dbReference type="ARBA" id="ARBA00010458"/>
    </source>
</evidence>
<keyword evidence="2 3" id="KW-0378">Hydrolase</keyword>
<dbReference type="PROSITE" id="PS51770">
    <property type="entry name" value="HOTDOG_ACOT"/>
    <property type="match status" value="1"/>
</dbReference>
<dbReference type="InterPro" id="IPR029069">
    <property type="entry name" value="HotDog_dom_sf"/>
</dbReference>
<dbReference type="SUPFAM" id="SSF54637">
    <property type="entry name" value="Thioesterase/thiol ester dehydrase-isomerase"/>
    <property type="match status" value="1"/>
</dbReference>
<keyword evidence="6" id="KW-1185">Reference proteome</keyword>
<name>A0A6G7XFW3_9MICO</name>
<dbReference type="EMBL" id="CP049863">
    <property type="protein sequence ID" value="QIK63261.1"/>
    <property type="molecule type" value="Genomic_DNA"/>
</dbReference>
<proteinExistence type="inferred from homology"/>
<dbReference type="InterPro" id="IPR033120">
    <property type="entry name" value="HOTDOG_ACOT"/>
</dbReference>
<evidence type="ECO:0000313" key="6">
    <source>
        <dbReference type="Proteomes" id="UP000502677"/>
    </source>
</evidence>
<sequence>MNEYRQTVRKWVKPEDLNQHSALFGGRVLQWLDEEAAIIAVAQLGTRSVVTRYMSEVNFVARAESGDLLQLDYRIVAFGRTSLTLSCSVENTVTGQEVLTLDRIVFVAVDENGQAYAHGQTEPTEGTERLRG</sequence>
<dbReference type="KEGG" id="lvi:G7068_08655"/>
<organism evidence="5 6">
    <name type="scientific">Leucobacter viscericola</name>
    <dbReference type="NCBI Taxonomy" id="2714935"/>
    <lineage>
        <taxon>Bacteria</taxon>
        <taxon>Bacillati</taxon>
        <taxon>Actinomycetota</taxon>
        <taxon>Actinomycetes</taxon>
        <taxon>Micrococcales</taxon>
        <taxon>Microbacteriaceae</taxon>
        <taxon>Leucobacter</taxon>
    </lineage>
</organism>
<comment type="similarity">
    <text evidence="1">Belongs to the acyl coenzyme A hydrolase family.</text>
</comment>
<dbReference type="InterPro" id="IPR006683">
    <property type="entry name" value="Thioestr_dom"/>
</dbReference>
<dbReference type="GO" id="GO:0052816">
    <property type="term" value="F:long-chain fatty acyl-CoA hydrolase activity"/>
    <property type="evidence" value="ECO:0007669"/>
    <property type="project" value="TreeGrafter"/>
</dbReference>
<dbReference type="Gene3D" id="3.10.129.10">
    <property type="entry name" value="Hotdog Thioesterase"/>
    <property type="match status" value="1"/>
</dbReference>
<evidence type="ECO:0000256" key="2">
    <source>
        <dbReference type="ARBA" id="ARBA00022801"/>
    </source>
</evidence>
<evidence type="ECO:0000256" key="3">
    <source>
        <dbReference type="PROSITE-ProRule" id="PRU01106"/>
    </source>
</evidence>
<dbReference type="InterPro" id="IPR040170">
    <property type="entry name" value="Cytosol_ACT"/>
</dbReference>
<dbReference type="Pfam" id="PF03061">
    <property type="entry name" value="4HBT"/>
    <property type="match status" value="1"/>
</dbReference>
<dbReference type="GO" id="GO:0009062">
    <property type="term" value="P:fatty acid catabolic process"/>
    <property type="evidence" value="ECO:0007669"/>
    <property type="project" value="TreeGrafter"/>
</dbReference>
<dbReference type="AlphaFoldDB" id="A0A6G7XFW3"/>
<evidence type="ECO:0000259" key="4">
    <source>
        <dbReference type="PROSITE" id="PS51770"/>
    </source>
</evidence>
<dbReference type="PANTHER" id="PTHR11049:SF31">
    <property type="entry name" value="HOTDOG ACOT-TYPE DOMAIN-CONTAINING PROTEIN"/>
    <property type="match status" value="1"/>
</dbReference>
<feature type="domain" description="HotDog ACOT-type" evidence="4">
    <location>
        <begin position="2"/>
        <end position="112"/>
    </location>
</feature>
<dbReference type="PANTHER" id="PTHR11049">
    <property type="entry name" value="ACYL COENZYME A THIOESTER HYDROLASE"/>
    <property type="match status" value="1"/>
</dbReference>
<accession>A0A6G7XFW3</accession>
<reference evidence="5 6" key="1">
    <citation type="submission" date="2020-03" db="EMBL/GenBank/DDBJ databases">
        <title>Leucobacter sp. nov., isolated from beetles.</title>
        <authorList>
            <person name="Hyun D.-W."/>
            <person name="Bae J.-W."/>
        </authorList>
    </citation>
    <scope>NUCLEOTIDE SEQUENCE [LARGE SCALE GENOMIC DNA]</scope>
    <source>
        <strain evidence="5 6">HDW9C</strain>
    </source>
</reference>
<dbReference type="RefSeq" id="WP_166291169.1">
    <property type="nucleotide sequence ID" value="NZ_CP049863.1"/>
</dbReference>
<evidence type="ECO:0000313" key="5">
    <source>
        <dbReference type="EMBL" id="QIK63261.1"/>
    </source>
</evidence>
<protein>
    <submittedName>
        <fullName evidence="5">Acyl-CoA thioesterase</fullName>
    </submittedName>
</protein>